<reference evidence="7 8" key="1">
    <citation type="submission" date="2020-07" db="EMBL/GenBank/DDBJ databases">
        <title>Taxonomic revisions and descriptions of new bacterial species based on genomic comparisons in the high-G+C-content subgroup of the family Alcaligenaceae.</title>
        <authorList>
            <person name="Szabo A."/>
            <person name="Felfoldi T."/>
        </authorList>
    </citation>
    <scope>NUCLEOTIDE SEQUENCE [LARGE SCALE GENOMIC DNA]</scope>
    <source>
        <strain evidence="7 8">DSM 25264</strain>
    </source>
</reference>
<accession>A0A853F7F6</accession>
<feature type="transmembrane region" description="Helical" evidence="6">
    <location>
        <begin position="267"/>
        <end position="286"/>
    </location>
</feature>
<organism evidence="7 8">
    <name type="scientific">Allopusillimonas soli</name>
    <dbReference type="NCBI Taxonomy" id="659016"/>
    <lineage>
        <taxon>Bacteria</taxon>
        <taxon>Pseudomonadati</taxon>
        <taxon>Pseudomonadota</taxon>
        <taxon>Betaproteobacteria</taxon>
        <taxon>Burkholderiales</taxon>
        <taxon>Alcaligenaceae</taxon>
        <taxon>Allopusillimonas</taxon>
    </lineage>
</organism>
<dbReference type="OrthoDB" id="9814461at2"/>
<dbReference type="GO" id="GO:0015658">
    <property type="term" value="F:branched-chain amino acid transmembrane transporter activity"/>
    <property type="evidence" value="ECO:0007669"/>
    <property type="project" value="InterPro"/>
</dbReference>
<sequence length="294" mass="30610">MLAYILNLVTLISINAVLAITLNFIMGYAGIFSMAHAVFFGVGAYVAAFIALHYTASLFIAVPIAMAAAGLLSLVLALPALRVRGEYFVAASLGLQVLGVTIFAEWKSFTGGLGGIIGIPPADIFGYALADPRQFTVLAVACLVLVIAITNILLRSSFGRNLKAIRDSESAAHAFGKNVAVIKTLSVIVSSALAAIAGALYAFYLGFINVESFTLDTSVLLMAMVIIGGTGTLLGPIVGTCILMLLPSAFSYMSFLPSTEVGAIQQIAYGLAMVLLMIFRPGGLVGSSRAKEVG</sequence>
<protein>
    <submittedName>
        <fullName evidence="7">Branched-chain amino acid ABC transporter permease</fullName>
    </submittedName>
</protein>
<proteinExistence type="predicted"/>
<dbReference type="RefSeq" id="WP_129967348.1">
    <property type="nucleotide sequence ID" value="NZ_JACCEW010000001.1"/>
</dbReference>
<dbReference type="PANTHER" id="PTHR30482">
    <property type="entry name" value="HIGH-AFFINITY BRANCHED-CHAIN AMINO ACID TRANSPORT SYSTEM PERMEASE"/>
    <property type="match status" value="1"/>
</dbReference>
<evidence type="ECO:0000256" key="3">
    <source>
        <dbReference type="ARBA" id="ARBA00022692"/>
    </source>
</evidence>
<keyword evidence="8" id="KW-1185">Reference proteome</keyword>
<comment type="caution">
    <text evidence="7">The sequence shown here is derived from an EMBL/GenBank/DDBJ whole genome shotgun (WGS) entry which is preliminary data.</text>
</comment>
<dbReference type="InterPro" id="IPR043428">
    <property type="entry name" value="LivM-like"/>
</dbReference>
<name>A0A853F7F6_9BURK</name>
<gene>
    <name evidence="7" type="ORF">H0A68_01195</name>
</gene>
<feature type="transmembrane region" description="Helical" evidence="6">
    <location>
        <begin position="87"/>
        <end position="104"/>
    </location>
</feature>
<keyword evidence="4 6" id="KW-1133">Transmembrane helix</keyword>
<feature type="transmembrane region" description="Helical" evidence="6">
    <location>
        <begin position="5"/>
        <end position="25"/>
    </location>
</feature>
<evidence type="ECO:0000256" key="5">
    <source>
        <dbReference type="ARBA" id="ARBA00023136"/>
    </source>
</evidence>
<dbReference type="PANTHER" id="PTHR30482:SF10">
    <property type="entry name" value="HIGH-AFFINITY BRANCHED-CHAIN AMINO ACID TRANSPORT PROTEIN BRAE"/>
    <property type="match status" value="1"/>
</dbReference>
<keyword evidence="5 6" id="KW-0472">Membrane</keyword>
<feature type="transmembrane region" description="Helical" evidence="6">
    <location>
        <begin position="31"/>
        <end position="52"/>
    </location>
</feature>
<feature type="transmembrane region" description="Helical" evidence="6">
    <location>
        <begin position="185"/>
        <end position="207"/>
    </location>
</feature>
<feature type="transmembrane region" description="Helical" evidence="6">
    <location>
        <begin position="219"/>
        <end position="246"/>
    </location>
</feature>
<dbReference type="Pfam" id="PF02653">
    <property type="entry name" value="BPD_transp_2"/>
    <property type="match status" value="1"/>
</dbReference>
<comment type="subcellular location">
    <subcellularLocation>
        <location evidence="1">Cell membrane</location>
        <topology evidence="1">Multi-pass membrane protein</topology>
    </subcellularLocation>
</comment>
<dbReference type="Proteomes" id="UP000580517">
    <property type="component" value="Unassembled WGS sequence"/>
</dbReference>
<dbReference type="CDD" id="cd06581">
    <property type="entry name" value="TM_PBP1_LivM_like"/>
    <property type="match status" value="1"/>
</dbReference>
<evidence type="ECO:0000313" key="7">
    <source>
        <dbReference type="EMBL" id="NYT35472.1"/>
    </source>
</evidence>
<feature type="transmembrane region" description="Helical" evidence="6">
    <location>
        <begin position="59"/>
        <end position="81"/>
    </location>
</feature>
<evidence type="ECO:0000256" key="1">
    <source>
        <dbReference type="ARBA" id="ARBA00004651"/>
    </source>
</evidence>
<evidence type="ECO:0000256" key="4">
    <source>
        <dbReference type="ARBA" id="ARBA00022989"/>
    </source>
</evidence>
<feature type="transmembrane region" description="Helical" evidence="6">
    <location>
        <begin position="111"/>
        <end position="129"/>
    </location>
</feature>
<evidence type="ECO:0000313" key="8">
    <source>
        <dbReference type="Proteomes" id="UP000580517"/>
    </source>
</evidence>
<feature type="transmembrane region" description="Helical" evidence="6">
    <location>
        <begin position="135"/>
        <end position="154"/>
    </location>
</feature>
<dbReference type="GO" id="GO:0005886">
    <property type="term" value="C:plasma membrane"/>
    <property type="evidence" value="ECO:0007669"/>
    <property type="project" value="UniProtKB-SubCell"/>
</dbReference>
<dbReference type="InterPro" id="IPR001851">
    <property type="entry name" value="ABC_transp_permease"/>
</dbReference>
<dbReference type="AlphaFoldDB" id="A0A853F7F6"/>
<keyword evidence="3 6" id="KW-0812">Transmembrane</keyword>
<evidence type="ECO:0000256" key="6">
    <source>
        <dbReference type="SAM" id="Phobius"/>
    </source>
</evidence>
<keyword evidence="2" id="KW-1003">Cell membrane</keyword>
<dbReference type="EMBL" id="JACCEW010000001">
    <property type="protein sequence ID" value="NYT35472.1"/>
    <property type="molecule type" value="Genomic_DNA"/>
</dbReference>
<evidence type="ECO:0000256" key="2">
    <source>
        <dbReference type="ARBA" id="ARBA00022475"/>
    </source>
</evidence>